<accession>K1SSF0</accession>
<protein>
    <recommendedName>
        <fullName evidence="1">DUF5720 domain-containing protein</fullName>
    </recommendedName>
</protein>
<gene>
    <name evidence="2" type="ORF">LEA_12837</name>
</gene>
<evidence type="ECO:0000313" key="2">
    <source>
        <dbReference type="EMBL" id="EKC60493.1"/>
    </source>
</evidence>
<organism evidence="2">
    <name type="scientific">human gut metagenome</name>
    <dbReference type="NCBI Taxonomy" id="408170"/>
    <lineage>
        <taxon>unclassified sequences</taxon>
        <taxon>metagenomes</taxon>
        <taxon>organismal metagenomes</taxon>
    </lineage>
</organism>
<proteinExistence type="predicted"/>
<dbReference type="InterPro" id="IPR043778">
    <property type="entry name" value="DUF5720"/>
</dbReference>
<dbReference type="AlphaFoldDB" id="K1SSF0"/>
<comment type="caution">
    <text evidence="2">The sequence shown here is derived from an EMBL/GenBank/DDBJ whole genome shotgun (WGS) entry which is preliminary data.</text>
</comment>
<evidence type="ECO:0000259" key="1">
    <source>
        <dbReference type="Pfam" id="PF18987"/>
    </source>
</evidence>
<name>K1SSF0_9ZZZZ</name>
<sequence>MSISIHELLAVARESEGVKAVKGDAILCEKRFAPDTRYMVEFLLLEQKEWFGEKGEYHRYFLTKEAYRELIDLQNQEVLRFQKQALVLEGTLHYLPAQAFVRDQE</sequence>
<dbReference type="EMBL" id="AJWY01008696">
    <property type="protein sequence ID" value="EKC60493.1"/>
    <property type="molecule type" value="Genomic_DNA"/>
</dbReference>
<feature type="domain" description="DUF5720" evidence="1">
    <location>
        <begin position="4"/>
        <end position="96"/>
    </location>
</feature>
<reference evidence="2" key="1">
    <citation type="journal article" date="2013" name="Environ. Microbiol.">
        <title>Microbiota from the distal guts of lean and obese adolescents exhibit partial functional redundancy besides clear differences in community structure.</title>
        <authorList>
            <person name="Ferrer M."/>
            <person name="Ruiz A."/>
            <person name="Lanza F."/>
            <person name="Haange S.B."/>
            <person name="Oberbach A."/>
            <person name="Till H."/>
            <person name="Bargiela R."/>
            <person name="Campoy C."/>
            <person name="Segura M.T."/>
            <person name="Richter M."/>
            <person name="von Bergen M."/>
            <person name="Seifert J."/>
            <person name="Suarez A."/>
        </authorList>
    </citation>
    <scope>NUCLEOTIDE SEQUENCE</scope>
</reference>
<dbReference type="Pfam" id="PF18987">
    <property type="entry name" value="DUF5720"/>
    <property type="match status" value="1"/>
</dbReference>